<dbReference type="EMBL" id="GBRH01197166">
    <property type="protein sequence ID" value="JAE00730.1"/>
    <property type="molecule type" value="Transcribed_RNA"/>
</dbReference>
<keyword evidence="1" id="KW-0812">Transmembrane</keyword>
<feature type="transmembrane region" description="Helical" evidence="1">
    <location>
        <begin position="52"/>
        <end position="73"/>
    </location>
</feature>
<reference evidence="2" key="1">
    <citation type="submission" date="2014-09" db="EMBL/GenBank/DDBJ databases">
        <authorList>
            <person name="Magalhaes I.L.F."/>
            <person name="Oliveira U."/>
            <person name="Santos F.R."/>
            <person name="Vidigal T.H.D.A."/>
            <person name="Brescovit A.D."/>
            <person name="Santos A.J."/>
        </authorList>
    </citation>
    <scope>NUCLEOTIDE SEQUENCE</scope>
    <source>
        <tissue evidence="2">Shoot tissue taken approximately 20 cm above the soil surface</tissue>
    </source>
</reference>
<evidence type="ECO:0000313" key="2">
    <source>
        <dbReference type="EMBL" id="JAE00730.1"/>
    </source>
</evidence>
<sequence length="93" mass="10808">MGNQTKKVISHYAAISFPLCLRYHLTNQTLPKFLQYWFLWVGVLPLDNHQFIILYALYQALSCSLVMPILLLLTSKFFITITSNVLCLCHFII</sequence>
<protein>
    <submittedName>
        <fullName evidence="2">Uncharacterized protein</fullName>
    </submittedName>
</protein>
<dbReference type="AlphaFoldDB" id="A0A0A9EJ20"/>
<name>A0A0A9EJ20_ARUDO</name>
<accession>A0A0A9EJ20</accession>
<reference evidence="2" key="2">
    <citation type="journal article" date="2015" name="Data Brief">
        <title>Shoot transcriptome of the giant reed, Arundo donax.</title>
        <authorList>
            <person name="Barrero R.A."/>
            <person name="Guerrero F.D."/>
            <person name="Moolhuijzen P."/>
            <person name="Goolsby J.A."/>
            <person name="Tidwell J."/>
            <person name="Bellgard S.E."/>
            <person name="Bellgard M.I."/>
        </authorList>
    </citation>
    <scope>NUCLEOTIDE SEQUENCE</scope>
    <source>
        <tissue evidence="2">Shoot tissue taken approximately 20 cm above the soil surface</tissue>
    </source>
</reference>
<organism evidence="2">
    <name type="scientific">Arundo donax</name>
    <name type="common">Giant reed</name>
    <name type="synonym">Donax arundinaceus</name>
    <dbReference type="NCBI Taxonomy" id="35708"/>
    <lineage>
        <taxon>Eukaryota</taxon>
        <taxon>Viridiplantae</taxon>
        <taxon>Streptophyta</taxon>
        <taxon>Embryophyta</taxon>
        <taxon>Tracheophyta</taxon>
        <taxon>Spermatophyta</taxon>
        <taxon>Magnoliopsida</taxon>
        <taxon>Liliopsida</taxon>
        <taxon>Poales</taxon>
        <taxon>Poaceae</taxon>
        <taxon>PACMAD clade</taxon>
        <taxon>Arundinoideae</taxon>
        <taxon>Arundineae</taxon>
        <taxon>Arundo</taxon>
    </lineage>
</organism>
<proteinExistence type="predicted"/>
<keyword evidence="1" id="KW-1133">Transmembrane helix</keyword>
<evidence type="ECO:0000256" key="1">
    <source>
        <dbReference type="SAM" id="Phobius"/>
    </source>
</evidence>
<keyword evidence="1" id="KW-0472">Membrane</keyword>